<dbReference type="HOGENOM" id="CLU_337761_0_0_1"/>
<organism evidence="5 6">
    <name type="scientific">Phaeoacremonium minimum (strain UCR-PA7)</name>
    <name type="common">Esca disease fungus</name>
    <name type="synonym">Togninia minima</name>
    <dbReference type="NCBI Taxonomy" id="1286976"/>
    <lineage>
        <taxon>Eukaryota</taxon>
        <taxon>Fungi</taxon>
        <taxon>Dikarya</taxon>
        <taxon>Ascomycota</taxon>
        <taxon>Pezizomycotina</taxon>
        <taxon>Sordariomycetes</taxon>
        <taxon>Sordariomycetidae</taxon>
        <taxon>Togniniales</taxon>
        <taxon>Togniniaceae</taxon>
        <taxon>Phaeoacremonium</taxon>
    </lineage>
</organism>
<feature type="compositionally biased region" description="Polar residues" evidence="3">
    <location>
        <begin position="263"/>
        <end position="275"/>
    </location>
</feature>
<dbReference type="eggNOG" id="KOG0895">
    <property type="taxonomic scope" value="Eukaryota"/>
</dbReference>
<name>R8BXJ6_PHAM7</name>
<dbReference type="SMART" id="SM00212">
    <property type="entry name" value="UBCc"/>
    <property type="match status" value="1"/>
</dbReference>
<feature type="region of interest" description="Disordered" evidence="3">
    <location>
        <begin position="263"/>
        <end position="299"/>
    </location>
</feature>
<dbReference type="Pfam" id="PF00179">
    <property type="entry name" value="UQ_con"/>
    <property type="match status" value="1"/>
</dbReference>
<gene>
    <name evidence="5" type="ORF">UCRPA7_425</name>
</gene>
<evidence type="ECO:0000313" key="5">
    <source>
        <dbReference type="EMBL" id="EOO04050.1"/>
    </source>
</evidence>
<evidence type="ECO:0000256" key="2">
    <source>
        <dbReference type="ARBA" id="ARBA00022786"/>
    </source>
</evidence>
<protein>
    <submittedName>
        <fullName evidence="5">Putative ubiquitin conjugating enzyme family protein</fullName>
    </submittedName>
</protein>
<feature type="region of interest" description="Disordered" evidence="3">
    <location>
        <begin position="764"/>
        <end position="784"/>
    </location>
</feature>
<dbReference type="CDD" id="cd23810">
    <property type="entry name" value="UBCc_BIRC6"/>
    <property type="match status" value="1"/>
</dbReference>
<dbReference type="EMBL" id="KB932806">
    <property type="protein sequence ID" value="EOO04050.1"/>
    <property type="molecule type" value="Genomic_DNA"/>
</dbReference>
<dbReference type="GeneID" id="19324681"/>
<feature type="region of interest" description="Disordered" evidence="3">
    <location>
        <begin position="1"/>
        <end position="34"/>
    </location>
</feature>
<dbReference type="RefSeq" id="XP_007911212.1">
    <property type="nucleotide sequence ID" value="XM_007913021.1"/>
</dbReference>
<dbReference type="InterPro" id="IPR000608">
    <property type="entry name" value="UBC"/>
</dbReference>
<reference evidence="6" key="1">
    <citation type="journal article" date="2013" name="Genome Announc.">
        <title>Draft genome sequence of the ascomycete Phaeoacremonium aleophilum strain UCR-PA7, a causal agent of the esca disease complex in grapevines.</title>
        <authorList>
            <person name="Blanco-Ulate B."/>
            <person name="Rolshausen P."/>
            <person name="Cantu D."/>
        </authorList>
    </citation>
    <scope>NUCLEOTIDE SEQUENCE [LARGE SCALE GENOMIC DNA]</scope>
    <source>
        <strain evidence="6">UCR-PA7</strain>
    </source>
</reference>
<proteinExistence type="predicted"/>
<dbReference type="InterPro" id="IPR016135">
    <property type="entry name" value="UBQ-conjugating_enzyme/RWD"/>
</dbReference>
<sequence>MVQSGGTDTTPIDLTASSPYCGNSPTNPIDLTGSSASPTTAGAAMSAINAASAGCNDDSPLPATWDYMIIDDFETPSDLENKICDEDELMDHHIRQVQSDQMRKDEAMARELQARLDRDARIGKEPSAFHSTHNQGSFGFAGGPAALFLDDQDENAIRAHGQAVLEIRCPKCKVPLVEDSKDIITQTIAHVDSGTMCSHLTCSACETSICLSCNTSGSRATLSNSGMLLSTSPEERAAVSTCCATARVNMVWLLSCGIQVPLSQPSPSRSRTLRNSIKGRIGGSSTENKKPDPPKSVMNAITSATTSTGKTAYSKGVGYGGEDVYPAAHNHFRGSSAKIAQIPPKGEQLSPEDQKLAAYFRALAIVLPSLERSSPFDIQPDSLIARFLRRSPLLPKAAELLRNDSIDDMLAKEELYRAVLSFVQALAGHIITARLMHSSLIMYATEGQTFGLSVNSNGSTGKGKTKAAEKTNSLASIVSKLANICRRITQRASAHLDEFMVDDGPRMISLCHSIVDLDNFLTANRFEADHLEVTASRVTRLAAAQSSAEMAEKKAREYREWHQRNCLADVLDDELWKNYYFASTAGQLVSSQKGRMKRLITETTNLASSLPEGIFVRHASSRLDTMKVMIIGPVGTPYENGLFEFDLFCPDSYPYAPPSMQFKTTGGGLVRFNPNLYEDGKVCLSLLGTWQGPAWNPSNSTILQVLVSIQSMVFCDKPWYNEPGRERQPSESASDNYNRGIHEWTVQHAMLKWLTSTSGCLPQAGSTTSSNNVPPPGNGQSTATVNRSDEYIWGDVVRKHFMTNAKAIGETVKKWKAKGLKNSKIGSLATELNTAMITKGFLP</sequence>
<keyword evidence="1" id="KW-0808">Transferase</keyword>
<dbReference type="GO" id="GO:0016740">
    <property type="term" value="F:transferase activity"/>
    <property type="evidence" value="ECO:0007669"/>
    <property type="project" value="UniProtKB-KW"/>
</dbReference>
<dbReference type="OrthoDB" id="47801at2759"/>
<feature type="domain" description="UBC core" evidence="4">
    <location>
        <begin position="594"/>
        <end position="755"/>
    </location>
</feature>
<dbReference type="KEGG" id="tmn:UCRPA7_425"/>
<keyword evidence="6" id="KW-1185">Reference proteome</keyword>
<evidence type="ECO:0000313" key="6">
    <source>
        <dbReference type="Proteomes" id="UP000014074"/>
    </source>
</evidence>
<dbReference type="PROSITE" id="PS50127">
    <property type="entry name" value="UBC_2"/>
    <property type="match status" value="1"/>
</dbReference>
<dbReference type="AlphaFoldDB" id="R8BXJ6"/>
<dbReference type="PANTHER" id="PTHR46116">
    <property type="entry name" value="(E3-INDEPENDENT) E2 UBIQUITIN-CONJUGATING ENZYME"/>
    <property type="match status" value="1"/>
</dbReference>
<keyword evidence="2" id="KW-0833">Ubl conjugation pathway</keyword>
<accession>R8BXJ6</accession>
<evidence type="ECO:0000256" key="3">
    <source>
        <dbReference type="SAM" id="MobiDB-lite"/>
    </source>
</evidence>
<feature type="compositionally biased region" description="Polar residues" evidence="3">
    <location>
        <begin position="1"/>
        <end position="29"/>
    </location>
</feature>
<dbReference type="Proteomes" id="UP000014074">
    <property type="component" value="Unassembled WGS sequence"/>
</dbReference>
<evidence type="ECO:0000259" key="4">
    <source>
        <dbReference type="PROSITE" id="PS50127"/>
    </source>
</evidence>
<dbReference type="Gene3D" id="3.10.110.10">
    <property type="entry name" value="Ubiquitin Conjugating Enzyme"/>
    <property type="match status" value="1"/>
</dbReference>
<dbReference type="SUPFAM" id="SSF54495">
    <property type="entry name" value="UBC-like"/>
    <property type="match status" value="1"/>
</dbReference>
<evidence type="ECO:0000256" key="1">
    <source>
        <dbReference type="ARBA" id="ARBA00022679"/>
    </source>
</evidence>